<proteinExistence type="predicted"/>
<evidence type="ECO:0000256" key="1">
    <source>
        <dbReference type="ARBA" id="ARBA00022801"/>
    </source>
</evidence>
<feature type="signal peptide" evidence="5">
    <location>
        <begin position="1"/>
        <end position="26"/>
    </location>
</feature>
<dbReference type="SUPFAM" id="SSF53474">
    <property type="entry name" value="alpha/beta-Hydrolases"/>
    <property type="match status" value="1"/>
</dbReference>
<reference evidence="7" key="1">
    <citation type="journal article" date="2019" name="Int. J. Syst. Evol. Microbiol.">
        <title>The Global Catalogue of Microorganisms (GCM) 10K type strain sequencing project: providing services to taxonomists for standard genome sequencing and annotation.</title>
        <authorList>
            <consortium name="The Broad Institute Genomics Platform"/>
            <consortium name="The Broad Institute Genome Sequencing Center for Infectious Disease"/>
            <person name="Wu L."/>
            <person name="Ma J."/>
        </authorList>
    </citation>
    <scope>NUCLEOTIDE SEQUENCE [LARGE SCALE GENOMIC DNA]</scope>
    <source>
        <strain evidence="7">JCM 17939</strain>
    </source>
</reference>
<keyword evidence="7" id="KW-1185">Reference proteome</keyword>
<comment type="caution">
    <text evidence="6">The sequence shown here is derived from an EMBL/GenBank/DDBJ whole genome shotgun (WGS) entry which is preliminary data.</text>
</comment>
<evidence type="ECO:0000313" key="7">
    <source>
        <dbReference type="Proteomes" id="UP001501442"/>
    </source>
</evidence>
<protein>
    <submittedName>
        <fullName evidence="6">Alpha/beta hydrolase</fullName>
    </submittedName>
</protein>
<dbReference type="RefSeq" id="WP_345444688.1">
    <property type="nucleotide sequence ID" value="NZ_BAABHK010000040.1"/>
</dbReference>
<evidence type="ECO:0000256" key="5">
    <source>
        <dbReference type="SAM" id="SignalP"/>
    </source>
</evidence>
<feature type="compositionally biased region" description="Low complexity" evidence="4">
    <location>
        <begin position="33"/>
        <end position="48"/>
    </location>
</feature>
<dbReference type="Proteomes" id="UP001501442">
    <property type="component" value="Unassembled WGS sequence"/>
</dbReference>
<feature type="region of interest" description="Disordered" evidence="4">
    <location>
        <begin position="33"/>
        <end position="52"/>
    </location>
</feature>
<accession>A0ABP8UX70</accession>
<dbReference type="PANTHER" id="PTHR10272:SF0">
    <property type="entry name" value="PLATELET-ACTIVATING FACTOR ACETYLHYDROLASE"/>
    <property type="match status" value="1"/>
</dbReference>
<organism evidence="6 7">
    <name type="scientific">Actinoallomurus vinaceus</name>
    <dbReference type="NCBI Taxonomy" id="1080074"/>
    <lineage>
        <taxon>Bacteria</taxon>
        <taxon>Bacillati</taxon>
        <taxon>Actinomycetota</taxon>
        <taxon>Actinomycetes</taxon>
        <taxon>Streptosporangiales</taxon>
        <taxon>Thermomonosporaceae</taxon>
        <taxon>Actinoallomurus</taxon>
    </lineage>
</organism>
<sequence>MISPRVVCAAALLAVASLAVPAAAEAKTQLKTQARPQAAAPPQLTLPAPTGPSPLGTVSLHLVDRSRKDPFAGAGHDRELMISLTYPARKAAAYPVAPWLPPKAAAQYLRQEGLPPGAVLLPQTHGHEGAPADRREGRLPVVLYSPGNNSFRSANSVVVEELASRGYVVATIDHTYDGLVEFPDGRVVTSVPDGAGTGWVVYKQRIADTRFVLDQLAVLNRGGNPDAEHRKLPKGLHGLLDLDRVGLFGFSAGGPTVASAMFEDRRIKAGLAMDGPVAGPVVTAGLARPYMLMTATKAVRDRIPDLATFWSNLKGWKLNIRTEGVEHASYGDLEVVAPQVASLLKWTPAQLAEQIGTLAPERGEAVQRAYPLAFFDLHLRGRGHLLDGPSPRFPEVTFIP</sequence>
<evidence type="ECO:0000313" key="6">
    <source>
        <dbReference type="EMBL" id="GAA4640815.1"/>
    </source>
</evidence>
<keyword evidence="2" id="KW-0442">Lipid degradation</keyword>
<evidence type="ECO:0000256" key="2">
    <source>
        <dbReference type="ARBA" id="ARBA00022963"/>
    </source>
</evidence>
<keyword evidence="1 6" id="KW-0378">Hydrolase</keyword>
<dbReference type="GO" id="GO:0016787">
    <property type="term" value="F:hydrolase activity"/>
    <property type="evidence" value="ECO:0007669"/>
    <property type="project" value="UniProtKB-KW"/>
</dbReference>
<dbReference type="EMBL" id="BAABHK010000040">
    <property type="protein sequence ID" value="GAA4640815.1"/>
    <property type="molecule type" value="Genomic_DNA"/>
</dbReference>
<evidence type="ECO:0000256" key="4">
    <source>
        <dbReference type="SAM" id="MobiDB-lite"/>
    </source>
</evidence>
<evidence type="ECO:0000256" key="3">
    <source>
        <dbReference type="ARBA" id="ARBA00023098"/>
    </source>
</evidence>
<name>A0ABP8UX70_9ACTN</name>
<dbReference type="Pfam" id="PF03403">
    <property type="entry name" value="PAF-AH_p_II"/>
    <property type="match status" value="1"/>
</dbReference>
<keyword evidence="3" id="KW-0443">Lipid metabolism</keyword>
<feature type="chain" id="PRO_5046493256" evidence="5">
    <location>
        <begin position="27"/>
        <end position="400"/>
    </location>
</feature>
<dbReference type="PANTHER" id="PTHR10272">
    <property type="entry name" value="PLATELET-ACTIVATING FACTOR ACETYLHYDROLASE"/>
    <property type="match status" value="1"/>
</dbReference>
<dbReference type="Gene3D" id="3.40.50.1820">
    <property type="entry name" value="alpha/beta hydrolase"/>
    <property type="match status" value="1"/>
</dbReference>
<keyword evidence="5" id="KW-0732">Signal</keyword>
<gene>
    <name evidence="6" type="ORF">GCM10023196_107680</name>
</gene>
<dbReference type="InterPro" id="IPR029058">
    <property type="entry name" value="AB_hydrolase_fold"/>
</dbReference>